<dbReference type="Pfam" id="PF01209">
    <property type="entry name" value="Ubie_methyltran"/>
    <property type="match status" value="1"/>
</dbReference>
<evidence type="ECO:0000313" key="1">
    <source>
        <dbReference type="EMBL" id="KAK2962036.1"/>
    </source>
</evidence>
<keyword evidence="1" id="KW-0808">Transferase</keyword>
<dbReference type="InterPro" id="IPR029063">
    <property type="entry name" value="SAM-dependent_MTases_sf"/>
</dbReference>
<keyword evidence="2" id="KW-1185">Reference proteome</keyword>
<evidence type="ECO:0000313" key="2">
    <source>
        <dbReference type="Proteomes" id="UP001281761"/>
    </source>
</evidence>
<gene>
    <name evidence="1" type="ORF">BLNAU_3092</name>
</gene>
<dbReference type="GO" id="GO:0032259">
    <property type="term" value="P:methylation"/>
    <property type="evidence" value="ECO:0007669"/>
    <property type="project" value="UniProtKB-KW"/>
</dbReference>
<name>A0ABQ9YE38_9EUKA</name>
<protein>
    <submittedName>
        <fullName evidence="1">S-adenosyl-L-methionine-dependent methyltransferase</fullName>
    </submittedName>
</protein>
<dbReference type="EMBL" id="JARBJD010000013">
    <property type="protein sequence ID" value="KAK2962036.1"/>
    <property type="molecule type" value="Genomic_DNA"/>
</dbReference>
<keyword evidence="1" id="KW-0489">Methyltransferase</keyword>
<sequence length="293" mass="33025">MTTPEKPVLPQKEILETYRRFSSDYDLKTMNTMVPVINHFLALIPPLDSSCIVHDNACGTGIVTQTIIANMESAASQESAPSKMTFKCSDISPDMINKLCEKIEKFEWTNVTATVMDSTQLTFDDESFTHSISNFGIIFVPDPVAATRHIFRTLKHGGICISTSWEHWGYLPALQKAEQLIRPDLPSFTETFPVKWASESFVRSVFEDGGFTGSNGAVIFDRCETTIQMDTLDKLTQSWWTMGYSVKGWAEEDKTKWLAVIMDELTKSEDFYVDASGICHTKMYALICKAVKF</sequence>
<comment type="caution">
    <text evidence="1">The sequence shown here is derived from an EMBL/GenBank/DDBJ whole genome shotgun (WGS) entry which is preliminary data.</text>
</comment>
<dbReference type="GO" id="GO:0008168">
    <property type="term" value="F:methyltransferase activity"/>
    <property type="evidence" value="ECO:0007669"/>
    <property type="project" value="UniProtKB-KW"/>
</dbReference>
<dbReference type="Gene3D" id="3.40.50.150">
    <property type="entry name" value="Vaccinia Virus protein VP39"/>
    <property type="match status" value="1"/>
</dbReference>
<proteinExistence type="predicted"/>
<dbReference type="SUPFAM" id="SSF53335">
    <property type="entry name" value="S-adenosyl-L-methionine-dependent methyltransferases"/>
    <property type="match status" value="1"/>
</dbReference>
<reference evidence="1 2" key="1">
    <citation type="journal article" date="2022" name="bioRxiv">
        <title>Genomics of Preaxostyla Flagellates Illuminates Evolutionary Transitions and the Path Towards Mitochondrial Loss.</title>
        <authorList>
            <person name="Novak L.V.F."/>
            <person name="Treitli S.C."/>
            <person name="Pyrih J."/>
            <person name="Halakuc P."/>
            <person name="Pipaliya S.V."/>
            <person name="Vacek V."/>
            <person name="Brzon O."/>
            <person name="Soukal P."/>
            <person name="Eme L."/>
            <person name="Dacks J.B."/>
            <person name="Karnkowska A."/>
            <person name="Elias M."/>
            <person name="Hampl V."/>
        </authorList>
    </citation>
    <scope>NUCLEOTIDE SEQUENCE [LARGE SCALE GENOMIC DNA]</scope>
    <source>
        <strain evidence="1">NAU3</strain>
        <tissue evidence="1">Gut</tissue>
    </source>
</reference>
<accession>A0ABQ9YE38</accession>
<dbReference type="Proteomes" id="UP001281761">
    <property type="component" value="Unassembled WGS sequence"/>
</dbReference>
<organism evidence="1 2">
    <name type="scientific">Blattamonas nauphoetae</name>
    <dbReference type="NCBI Taxonomy" id="2049346"/>
    <lineage>
        <taxon>Eukaryota</taxon>
        <taxon>Metamonada</taxon>
        <taxon>Preaxostyla</taxon>
        <taxon>Oxymonadida</taxon>
        <taxon>Blattamonas</taxon>
    </lineage>
</organism>
<dbReference type="CDD" id="cd02440">
    <property type="entry name" value="AdoMet_MTases"/>
    <property type="match status" value="1"/>
</dbReference>